<dbReference type="AlphaFoldDB" id="A0A286ID40"/>
<dbReference type="Gene3D" id="3.40.50.1000">
    <property type="entry name" value="HAD superfamily/HAD-like"/>
    <property type="match status" value="1"/>
</dbReference>
<name>A0A286ID40_9HYPH</name>
<comment type="pathway">
    <text evidence="1 4">Glycan biosynthesis; trehalose biosynthesis.</text>
</comment>
<dbReference type="Gene3D" id="3.30.70.1020">
    <property type="entry name" value="Trehalose-6-phosphate phosphatase related protein, domain 2"/>
    <property type="match status" value="1"/>
</dbReference>
<accession>A0A286ID40</accession>
<dbReference type="EMBL" id="OCPC01000004">
    <property type="protein sequence ID" value="SOE18053.1"/>
    <property type="molecule type" value="Genomic_DNA"/>
</dbReference>
<evidence type="ECO:0000313" key="5">
    <source>
        <dbReference type="EMBL" id="SOE18053.1"/>
    </source>
</evidence>
<comment type="function">
    <text evidence="4">Removes the phosphate from trehalose 6-phosphate to produce free trehalose.</text>
</comment>
<keyword evidence="3 4" id="KW-0378">Hydrolase</keyword>
<dbReference type="UniPathway" id="UPA00299"/>
<keyword evidence="6" id="KW-1185">Reference proteome</keyword>
<proteinExistence type="inferred from homology"/>
<gene>
    <name evidence="5" type="ORF">SAMN05877838_2965</name>
</gene>
<evidence type="ECO:0000256" key="4">
    <source>
        <dbReference type="RuleBase" id="RU361117"/>
    </source>
</evidence>
<dbReference type="InterPro" id="IPR006379">
    <property type="entry name" value="HAD-SF_hydro_IIB"/>
</dbReference>
<dbReference type="InterPro" id="IPR044651">
    <property type="entry name" value="OTSB-like"/>
</dbReference>
<dbReference type="InterPro" id="IPR036412">
    <property type="entry name" value="HAD-like_sf"/>
</dbReference>
<dbReference type="InterPro" id="IPR023214">
    <property type="entry name" value="HAD_sf"/>
</dbReference>
<dbReference type="EC" id="3.1.3.12" evidence="4"/>
<protein>
    <recommendedName>
        <fullName evidence="4">Trehalose 6-phosphate phosphatase</fullName>
        <ecNumber evidence="4">3.1.3.12</ecNumber>
    </recommendedName>
</protein>
<dbReference type="PANTHER" id="PTHR43768">
    <property type="entry name" value="TREHALOSE 6-PHOSPHATE PHOSPHATASE"/>
    <property type="match status" value="1"/>
</dbReference>
<sequence length="267" mass="29321">MSKQWDYYNMVGFAPETDPPDDLERLSVVAAETALFLDFDGTLVDIAPTPDAITVDGSLKSLLTDLNRRHNGAVAIVSGRNLQEIEHYLGDCAPTVSGGHGAELRHGGEHLHGVKCDADRLDHIKKAVKEFAVLDPRVIAEDKSFGIVLHFRQHPELECKVRDFLTILVGEDDAFELQSAKMAVEIKPKGISKADAIGRILAFKEFSGRSIMFAGDDDTDESAFSWVNQQGGVTVKIGEGPTCARYRTHSPSTFKAWLREQVEAGRS</sequence>
<dbReference type="RefSeq" id="WP_097108525.1">
    <property type="nucleotide sequence ID" value="NZ_OCPC01000004.1"/>
</dbReference>
<comment type="similarity">
    <text evidence="2 4">Belongs to the trehalose phosphatase family.</text>
</comment>
<keyword evidence="4" id="KW-0479">Metal-binding</keyword>
<dbReference type="SUPFAM" id="SSF56784">
    <property type="entry name" value="HAD-like"/>
    <property type="match status" value="1"/>
</dbReference>
<dbReference type="NCBIfam" id="TIGR01484">
    <property type="entry name" value="HAD-SF-IIB"/>
    <property type="match status" value="1"/>
</dbReference>
<evidence type="ECO:0000256" key="1">
    <source>
        <dbReference type="ARBA" id="ARBA00005199"/>
    </source>
</evidence>
<dbReference type="Proteomes" id="UP000219465">
    <property type="component" value="Unassembled WGS sequence"/>
</dbReference>
<dbReference type="Pfam" id="PF02358">
    <property type="entry name" value="Trehalose_PPase"/>
    <property type="match status" value="1"/>
</dbReference>
<keyword evidence="4" id="KW-0460">Magnesium</keyword>
<evidence type="ECO:0000256" key="3">
    <source>
        <dbReference type="ARBA" id="ARBA00022801"/>
    </source>
</evidence>
<dbReference type="CDD" id="cd01627">
    <property type="entry name" value="HAD_TPP"/>
    <property type="match status" value="1"/>
</dbReference>
<dbReference type="NCBIfam" id="TIGR00685">
    <property type="entry name" value="T6PP"/>
    <property type="match status" value="1"/>
</dbReference>
<comment type="catalytic activity">
    <reaction evidence="4">
        <text>alpha,alpha-trehalose 6-phosphate + H2O = alpha,alpha-trehalose + phosphate</text>
        <dbReference type="Rhea" id="RHEA:23420"/>
        <dbReference type="ChEBI" id="CHEBI:15377"/>
        <dbReference type="ChEBI" id="CHEBI:16551"/>
        <dbReference type="ChEBI" id="CHEBI:43474"/>
        <dbReference type="ChEBI" id="CHEBI:58429"/>
        <dbReference type="EC" id="3.1.3.12"/>
    </reaction>
</comment>
<comment type="cofactor">
    <cofactor evidence="4">
        <name>Mg(2+)</name>
        <dbReference type="ChEBI" id="CHEBI:18420"/>
    </cofactor>
</comment>
<dbReference type="InterPro" id="IPR003337">
    <property type="entry name" value="Trehalose_PPase"/>
</dbReference>
<evidence type="ECO:0000313" key="6">
    <source>
        <dbReference type="Proteomes" id="UP000219465"/>
    </source>
</evidence>
<evidence type="ECO:0000256" key="2">
    <source>
        <dbReference type="ARBA" id="ARBA00008770"/>
    </source>
</evidence>
<dbReference type="GO" id="GO:0004805">
    <property type="term" value="F:trehalose-phosphatase activity"/>
    <property type="evidence" value="ECO:0007669"/>
    <property type="project" value="UniProtKB-EC"/>
</dbReference>
<reference evidence="6" key="1">
    <citation type="submission" date="2017-08" db="EMBL/GenBank/DDBJ databases">
        <authorList>
            <person name="Varghese N."/>
            <person name="Submissions S."/>
        </authorList>
    </citation>
    <scope>NUCLEOTIDE SEQUENCE [LARGE SCALE GENOMIC DNA]</scope>
    <source>
        <strain evidence="6">KCTC 23107</strain>
    </source>
</reference>
<organism evidence="5 6">
    <name type="scientific">Hoeflea halophila</name>
    <dbReference type="NCBI Taxonomy" id="714899"/>
    <lineage>
        <taxon>Bacteria</taxon>
        <taxon>Pseudomonadati</taxon>
        <taxon>Pseudomonadota</taxon>
        <taxon>Alphaproteobacteria</taxon>
        <taxon>Hyphomicrobiales</taxon>
        <taxon>Rhizobiaceae</taxon>
        <taxon>Hoeflea</taxon>
    </lineage>
</organism>
<dbReference type="GO" id="GO:0005992">
    <property type="term" value="P:trehalose biosynthetic process"/>
    <property type="evidence" value="ECO:0007669"/>
    <property type="project" value="UniProtKB-UniPathway"/>
</dbReference>
<dbReference type="PANTHER" id="PTHR43768:SF3">
    <property type="entry name" value="TREHALOSE 6-PHOSPHATE PHOSPHATASE"/>
    <property type="match status" value="1"/>
</dbReference>
<dbReference type="GO" id="GO:0046872">
    <property type="term" value="F:metal ion binding"/>
    <property type="evidence" value="ECO:0007669"/>
    <property type="project" value="UniProtKB-KW"/>
</dbReference>
<dbReference type="OrthoDB" id="9814913at2"/>